<dbReference type="Gene3D" id="1.20.58.1080">
    <property type="match status" value="1"/>
</dbReference>
<feature type="region of interest" description="Disordered" evidence="5">
    <location>
        <begin position="929"/>
        <end position="959"/>
    </location>
</feature>
<dbReference type="InterPro" id="IPR055206">
    <property type="entry name" value="DEXQc_SUV3"/>
</dbReference>
<gene>
    <name evidence="7" type="ORF">TGDOM2_232530</name>
</gene>
<dbReference type="Gene3D" id="3.40.50.300">
    <property type="entry name" value="P-loop containing nucleotide triphosphate hydrolases"/>
    <property type="match status" value="2"/>
</dbReference>
<dbReference type="SMART" id="SM00490">
    <property type="entry name" value="HELICc"/>
    <property type="match status" value="1"/>
</dbReference>
<dbReference type="SMR" id="A0A086KWF3"/>
<feature type="compositionally biased region" description="Gly residues" evidence="5">
    <location>
        <begin position="1699"/>
        <end position="1709"/>
    </location>
</feature>
<evidence type="ECO:0000313" key="7">
    <source>
        <dbReference type="EMBL" id="KFG48721.1"/>
    </source>
</evidence>
<feature type="region of interest" description="Disordered" evidence="5">
    <location>
        <begin position="1311"/>
        <end position="1364"/>
    </location>
</feature>
<dbReference type="VEuPathDB" id="ToxoDB:TGDOM2_232530"/>
<keyword evidence="3 7" id="KW-0347">Helicase</keyword>
<dbReference type="EMBL" id="AHZU02000083">
    <property type="protein sequence ID" value="KFG48721.1"/>
    <property type="molecule type" value="Genomic_DNA"/>
</dbReference>
<dbReference type="Pfam" id="PF12513">
    <property type="entry name" value="SUV3_C"/>
    <property type="match status" value="1"/>
</dbReference>
<evidence type="ECO:0000256" key="5">
    <source>
        <dbReference type="SAM" id="MobiDB-lite"/>
    </source>
</evidence>
<keyword evidence="1" id="KW-0547">Nucleotide-binding</keyword>
<keyword evidence="4" id="KW-0067">ATP-binding</keyword>
<feature type="compositionally biased region" description="Basic and acidic residues" evidence="5">
    <location>
        <begin position="452"/>
        <end position="464"/>
    </location>
</feature>
<dbReference type="GO" id="GO:0005524">
    <property type="term" value="F:ATP binding"/>
    <property type="evidence" value="ECO:0007669"/>
    <property type="project" value="UniProtKB-KW"/>
</dbReference>
<comment type="caution">
    <text evidence="7">The sequence shown here is derived from an EMBL/GenBank/DDBJ whole genome shotgun (WGS) entry which is preliminary data.</text>
</comment>
<feature type="domain" description="Helicase C-terminal" evidence="6">
    <location>
        <begin position="853"/>
        <end position="1056"/>
    </location>
</feature>
<dbReference type="InterPro" id="IPR050699">
    <property type="entry name" value="RNA-DNA_Helicase"/>
</dbReference>
<protein>
    <submittedName>
        <fullName evidence="7">Putative helicase</fullName>
    </submittedName>
</protein>
<dbReference type="PANTHER" id="PTHR12131">
    <property type="entry name" value="ATP-DEPENDENT RNA AND DNA HELICASE"/>
    <property type="match status" value="1"/>
</dbReference>
<dbReference type="InterPro" id="IPR022192">
    <property type="entry name" value="SUV3_C"/>
</dbReference>
<dbReference type="InterPro" id="IPR001650">
    <property type="entry name" value="Helicase_C-like"/>
</dbReference>
<feature type="compositionally biased region" description="Basic and acidic residues" evidence="5">
    <location>
        <begin position="379"/>
        <end position="404"/>
    </location>
</feature>
<dbReference type="SUPFAM" id="SSF52540">
    <property type="entry name" value="P-loop containing nucleoside triphosphate hydrolases"/>
    <property type="match status" value="2"/>
</dbReference>
<dbReference type="GO" id="GO:0045025">
    <property type="term" value="C:mitochondrial degradosome"/>
    <property type="evidence" value="ECO:0007669"/>
    <property type="project" value="TreeGrafter"/>
</dbReference>
<dbReference type="PANTHER" id="PTHR12131:SF1">
    <property type="entry name" value="ATP-DEPENDENT RNA HELICASE SUPV3L1, MITOCHONDRIAL-RELATED"/>
    <property type="match status" value="1"/>
</dbReference>
<feature type="compositionally biased region" description="Polar residues" evidence="5">
    <location>
        <begin position="1349"/>
        <end position="1358"/>
    </location>
</feature>
<feature type="compositionally biased region" description="Polar residues" evidence="5">
    <location>
        <begin position="431"/>
        <end position="440"/>
    </location>
</feature>
<evidence type="ECO:0000259" key="6">
    <source>
        <dbReference type="SMART" id="SM00490"/>
    </source>
</evidence>
<reference evidence="7 8" key="1">
    <citation type="submission" date="2014-02" db="EMBL/GenBank/DDBJ databases">
        <authorList>
            <person name="Sibley D."/>
            <person name="Venepally P."/>
            <person name="Karamycheva S."/>
            <person name="Hadjithomas M."/>
            <person name="Khan A."/>
            <person name="Brunk B."/>
            <person name="Roos D."/>
            <person name="Caler E."/>
            <person name="Lorenzi H."/>
        </authorList>
    </citation>
    <scope>NUCLEOTIDE SEQUENCE [LARGE SCALE GENOMIC DNA]</scope>
    <source>
        <strain evidence="7 8">GAB2-2007-GAL-DOM2</strain>
    </source>
</reference>
<dbReference type="Gene3D" id="1.20.272.40">
    <property type="match status" value="1"/>
</dbReference>
<organism evidence="7 8">
    <name type="scientific">Toxoplasma gondii GAB2-2007-GAL-DOM2</name>
    <dbReference type="NCBI Taxonomy" id="1130820"/>
    <lineage>
        <taxon>Eukaryota</taxon>
        <taxon>Sar</taxon>
        <taxon>Alveolata</taxon>
        <taxon>Apicomplexa</taxon>
        <taxon>Conoidasida</taxon>
        <taxon>Coccidia</taxon>
        <taxon>Eucoccidiorida</taxon>
        <taxon>Eimeriorina</taxon>
        <taxon>Sarcocystidae</taxon>
        <taxon>Toxoplasma</taxon>
    </lineage>
</organism>
<feature type="compositionally biased region" description="Low complexity" evidence="5">
    <location>
        <begin position="111"/>
        <end position="126"/>
    </location>
</feature>
<feature type="compositionally biased region" description="Basic and acidic residues" evidence="5">
    <location>
        <begin position="1311"/>
        <end position="1346"/>
    </location>
</feature>
<feature type="compositionally biased region" description="Low complexity" evidence="5">
    <location>
        <begin position="144"/>
        <end position="164"/>
    </location>
</feature>
<dbReference type="GO" id="GO:0004386">
    <property type="term" value="F:helicase activity"/>
    <property type="evidence" value="ECO:0007669"/>
    <property type="project" value="UniProtKB-KW"/>
</dbReference>
<proteinExistence type="predicted"/>
<feature type="region of interest" description="Disordered" evidence="5">
    <location>
        <begin position="1200"/>
        <end position="1243"/>
    </location>
</feature>
<dbReference type="GO" id="GO:0016787">
    <property type="term" value="F:hydrolase activity"/>
    <property type="evidence" value="ECO:0007669"/>
    <property type="project" value="UniProtKB-KW"/>
</dbReference>
<evidence type="ECO:0000256" key="1">
    <source>
        <dbReference type="ARBA" id="ARBA00022741"/>
    </source>
</evidence>
<dbReference type="Proteomes" id="UP000028837">
    <property type="component" value="Unassembled WGS sequence"/>
</dbReference>
<evidence type="ECO:0000313" key="8">
    <source>
        <dbReference type="Proteomes" id="UP000028837"/>
    </source>
</evidence>
<dbReference type="Pfam" id="PF22527">
    <property type="entry name" value="DEXQc_Suv3"/>
    <property type="match status" value="1"/>
</dbReference>
<dbReference type="OrthoDB" id="331670at2759"/>
<feature type="region of interest" description="Disordered" evidence="5">
    <location>
        <begin position="498"/>
        <end position="549"/>
    </location>
</feature>
<feature type="region of interest" description="Disordered" evidence="5">
    <location>
        <begin position="223"/>
        <end position="258"/>
    </location>
</feature>
<dbReference type="InterPro" id="IPR027417">
    <property type="entry name" value="P-loop_NTPase"/>
</dbReference>
<dbReference type="GO" id="GO:0000965">
    <property type="term" value="P:mitochondrial RNA 3'-end processing"/>
    <property type="evidence" value="ECO:0007669"/>
    <property type="project" value="TreeGrafter"/>
</dbReference>
<feature type="compositionally biased region" description="Low complexity" evidence="5">
    <location>
        <begin position="1385"/>
        <end position="1397"/>
    </location>
</feature>
<feature type="region of interest" description="Disordered" evidence="5">
    <location>
        <begin position="1647"/>
        <end position="1734"/>
    </location>
</feature>
<evidence type="ECO:0000256" key="4">
    <source>
        <dbReference type="ARBA" id="ARBA00022840"/>
    </source>
</evidence>
<feature type="compositionally biased region" description="Polar residues" evidence="5">
    <location>
        <begin position="529"/>
        <end position="549"/>
    </location>
</feature>
<name>A0A086KWF3_TOXGO</name>
<evidence type="ECO:0000256" key="2">
    <source>
        <dbReference type="ARBA" id="ARBA00022801"/>
    </source>
</evidence>
<feature type="region of interest" description="Disordered" evidence="5">
    <location>
        <begin position="379"/>
        <end position="472"/>
    </location>
</feature>
<evidence type="ECO:0000256" key="3">
    <source>
        <dbReference type="ARBA" id="ARBA00022806"/>
    </source>
</evidence>
<accession>A0A086KWF3</accession>
<feature type="region of interest" description="Disordered" evidence="5">
    <location>
        <begin position="1385"/>
        <end position="1404"/>
    </location>
</feature>
<keyword evidence="2" id="KW-0378">Hydrolase</keyword>
<feature type="compositionally biased region" description="Basic and acidic residues" evidence="5">
    <location>
        <begin position="1716"/>
        <end position="1728"/>
    </location>
</feature>
<feature type="region of interest" description="Disordered" evidence="5">
    <location>
        <begin position="1606"/>
        <end position="1628"/>
    </location>
</feature>
<feature type="region of interest" description="Disordered" evidence="5">
    <location>
        <begin position="111"/>
        <end position="183"/>
    </location>
</feature>
<sequence>MKSQSLHSAVRVTGRLWSLLCSNHGLAFSAGHRVGRRQRGEQESVEQWTSKSSCSERLETSRQFPCKLSPLEHDEEEATFSSSLDSHAFTSRTWLGGGQAKPVRVIPCPVVSDPPSASSSNRGSSPLLADSARPLGAPLKRADVSSTPFSPSSPTASPACVSPSDAPYRGGSSLLQSPANLPGFPSCEEELPAVSNTSIQRDLASLPRNTGRQRERLVFSGHRNQHAPAAQGSRHPSGEAASQGEAPQSFTAAERGRCFSSEHTGDTIRERMQGILFPVSADPGEREPQSVSHDGLPLYAKVYVQRLAVTPLSTQEEAAIHKVWRQLLEEKRLCSHLQKTWGLPLFFLRHPGLQQESLSYLKTEIERLGKRRAQLLHMERSGLPKELPVKEHPPARLTVDRDAGEALSRSGGDRGRPRLRRQRSFHLGQGDTENSLSKGESANGGGATWWFHPDDEPDSGRDSGGHLGECEPNSLRDQQLLFLLQELRLVASGHVPSLERTEAKTPEAALASSSGVRTPERESVRQIDSPRSVQNGASEVSWPQPSSAGLDTMRKSYDCWTTDTGQTTTGLGLETNMLLQNPGVCGDTYKLLFDLSRGLPPDRVSESDVRASQRTEALGSAPLLSREAAGRYAPLLALARRFLADRHADQLLLFKNLRRLADLRGPAGFFPSARHMPRQVYAHVGPPNSGKTANAVEALRNASTGCYLAPLRLLAWEVYVQLKREGKRVALVTGQERVVCEGWTHLCCTVEMAPLDRRFACAVLDEAQLLANSQRGDAWTNALLGLQAEELHVCSEVRALHLLETLAQECGDRFVGRVYQRLSPISVDAGPVARLEDLETGDCLLCFTRLDVLRLKRKLELLGFHVCAVYGHLPPAIKQRQARKFNAAVAEAVAAEKGAFRCSEDVCERRNEGAGSVGFPEVLDDAREESFPQRQRHATTWGTALGEASDGDRREPPETPALVLQDGVPTLFASASQSHVSLSHPEPCLSGSKPCHSEPKHSRKTILISTDAVGMGLNLDIRRVVFWRLQKFSGTTKRPLTVSELRQLGGRAGRRGRVFGEEGGRVTCMEGEDFLRLKAAFESASPLSPLKKAALLPPMAQLVRFCEELRRGGLLCESAGRGETNGFSSRHVGSFYAEAIQLFCDLASVDDAFFVPRHKLNRMLTVLHALADLPLSRQQLFTFALAPLPLSTPLAFLKETQRTPQPTKSSHEEKASTCALDSSGSEVAAGEEEDLSRVSVESERETCDEEDEWLAAEAEHGLFLARHSEQGTAIAAGFGAGLSPLVLGALRTFAVLLTTCGIAPLPPELRFRSSAREQEERESERSAGEDRGEESKEDPTREKKETGWTLPQGTQEVSLVSGEDPTANKASVSWFPSDVWTAGSPSPISSLRESSGEPSGEDDALRSLEERLSQLEQLYQVLDLYLWLSLKYPHVFVDAAVAGESQKCIAVYIEALLSTGASSTPSALLPTHPGDVSSSFVVSPLRQRDLTGESSACGDRQAGGMQLRSETDAFLTPFASLEDGRSQVEGFTGEWGGDTTGGGFVVAACEERGVIQNAKEEALSAFLAALAGGRQLFDGACNPDKAFRTAVQNAFGHGPRRGFAEASPGCRYIPETGKPGGDLRSGRHAGAEKPFVLDLQAKEASAGKASAAIRLGKTSSQGRSERKGAEGQTVDGTNEREEAQRQDQLMVGATRARGPGEGVVEGENGGSAVTESGRDSEEHNEGERGTNPTRMSRLLAELASLTHVSDKETEEALEDIIDRLKGSRYGGEEEVRCAEKE</sequence>